<keyword evidence="9 11" id="KW-0560">Oxidoreductase</keyword>
<keyword evidence="7" id="KW-0319">Glycerol metabolism</keyword>
<dbReference type="InterPro" id="IPR006076">
    <property type="entry name" value="FAD-dep_OxRdtase"/>
</dbReference>
<dbReference type="InterPro" id="IPR031656">
    <property type="entry name" value="DAO_C"/>
</dbReference>
<dbReference type="InterPro" id="IPR038299">
    <property type="entry name" value="DAO_C_sf"/>
</dbReference>
<proteinExistence type="inferred from homology"/>
<feature type="domain" description="Alpha-glycerophosphate oxidase C-terminal" evidence="14">
    <location>
        <begin position="442"/>
        <end position="566"/>
    </location>
</feature>
<accession>A0A2N3XPU7</accession>
<evidence type="ECO:0000256" key="3">
    <source>
        <dbReference type="ARBA" id="ARBA00007330"/>
    </source>
</evidence>
<evidence type="ECO:0000256" key="1">
    <source>
        <dbReference type="ARBA" id="ARBA00001974"/>
    </source>
</evidence>
<comment type="cofactor">
    <cofactor evidence="1 11">
        <name>FAD</name>
        <dbReference type="ChEBI" id="CHEBI:57692"/>
    </cofactor>
</comment>
<dbReference type="SUPFAM" id="SSF51905">
    <property type="entry name" value="FAD/NAD(P)-binding domain"/>
    <property type="match status" value="1"/>
</dbReference>
<comment type="subcellular location">
    <subcellularLocation>
        <location evidence="2">Cytoplasm</location>
    </subcellularLocation>
</comment>
<evidence type="ECO:0000313" key="16">
    <source>
        <dbReference type="Proteomes" id="UP000233786"/>
    </source>
</evidence>
<comment type="caution">
    <text evidence="15">The sequence shown here is derived from an EMBL/GenBank/DDBJ whole genome shotgun (WGS) entry which is preliminary data.</text>
</comment>
<evidence type="ECO:0000256" key="5">
    <source>
        <dbReference type="ARBA" id="ARBA00022490"/>
    </source>
</evidence>
<reference evidence="15" key="1">
    <citation type="submission" date="2017-12" db="EMBL/GenBank/DDBJ databases">
        <title>Sequencing the genomes of 1000 Actinobacteria strains.</title>
        <authorList>
            <person name="Klenk H.-P."/>
        </authorList>
    </citation>
    <scope>NUCLEOTIDE SEQUENCE [LARGE SCALE GENOMIC DNA]</scope>
    <source>
        <strain evidence="15">DSM 44228</strain>
    </source>
</reference>
<evidence type="ECO:0000256" key="8">
    <source>
        <dbReference type="ARBA" id="ARBA00022827"/>
    </source>
</evidence>
<keyword evidence="8" id="KW-0274">FAD</keyword>
<dbReference type="FunFam" id="1.10.8.870:FF:000003">
    <property type="entry name" value="Glycerol-3-phosphate dehydrogenase"/>
    <property type="match status" value="1"/>
</dbReference>
<evidence type="ECO:0000256" key="11">
    <source>
        <dbReference type="RuleBase" id="RU361217"/>
    </source>
</evidence>
<organism evidence="15 16">
    <name type="scientific">Saccharopolyspora spinosa</name>
    <dbReference type="NCBI Taxonomy" id="60894"/>
    <lineage>
        <taxon>Bacteria</taxon>
        <taxon>Bacillati</taxon>
        <taxon>Actinomycetota</taxon>
        <taxon>Actinomycetes</taxon>
        <taxon>Pseudonocardiales</taxon>
        <taxon>Pseudonocardiaceae</taxon>
        <taxon>Saccharopolyspora</taxon>
    </lineage>
</organism>
<comment type="catalytic activity">
    <reaction evidence="10 11">
        <text>a quinone + sn-glycerol 3-phosphate = dihydroxyacetone phosphate + a quinol</text>
        <dbReference type="Rhea" id="RHEA:18977"/>
        <dbReference type="ChEBI" id="CHEBI:24646"/>
        <dbReference type="ChEBI" id="CHEBI:57597"/>
        <dbReference type="ChEBI" id="CHEBI:57642"/>
        <dbReference type="ChEBI" id="CHEBI:132124"/>
        <dbReference type="EC" id="1.1.5.3"/>
    </reaction>
</comment>
<dbReference type="GO" id="GO:0004368">
    <property type="term" value="F:glycerol-3-phosphate dehydrogenase (quinone) activity"/>
    <property type="evidence" value="ECO:0007669"/>
    <property type="project" value="UniProtKB-EC"/>
</dbReference>
<evidence type="ECO:0000313" key="15">
    <source>
        <dbReference type="EMBL" id="PKW12620.1"/>
    </source>
</evidence>
<evidence type="ECO:0000259" key="13">
    <source>
        <dbReference type="Pfam" id="PF01266"/>
    </source>
</evidence>
<dbReference type="PANTHER" id="PTHR11985">
    <property type="entry name" value="GLYCEROL-3-PHOSPHATE DEHYDROGENASE"/>
    <property type="match status" value="1"/>
</dbReference>
<dbReference type="PROSITE" id="PS00978">
    <property type="entry name" value="FAD_G3PDH_2"/>
    <property type="match status" value="1"/>
</dbReference>
<evidence type="ECO:0000256" key="6">
    <source>
        <dbReference type="ARBA" id="ARBA00022630"/>
    </source>
</evidence>
<dbReference type="PRINTS" id="PR01001">
    <property type="entry name" value="FADG3PDH"/>
</dbReference>
<dbReference type="NCBIfam" id="NF008899">
    <property type="entry name" value="PRK12266.1"/>
    <property type="match status" value="1"/>
</dbReference>
<dbReference type="AlphaFoldDB" id="A0A2N3XPU7"/>
<feature type="compositionally biased region" description="Basic and acidic residues" evidence="12">
    <location>
        <begin position="593"/>
        <end position="612"/>
    </location>
</feature>
<evidence type="ECO:0000256" key="7">
    <source>
        <dbReference type="ARBA" id="ARBA00022798"/>
    </source>
</evidence>
<keyword evidence="6 11" id="KW-0285">Flavoprotein</keyword>
<evidence type="ECO:0000256" key="9">
    <source>
        <dbReference type="ARBA" id="ARBA00023002"/>
    </source>
</evidence>
<dbReference type="PROSITE" id="PS00977">
    <property type="entry name" value="FAD_G3PDH_1"/>
    <property type="match status" value="1"/>
</dbReference>
<evidence type="ECO:0000259" key="14">
    <source>
        <dbReference type="Pfam" id="PF16901"/>
    </source>
</evidence>
<evidence type="ECO:0000256" key="12">
    <source>
        <dbReference type="SAM" id="MobiDB-lite"/>
    </source>
</evidence>
<dbReference type="Gene3D" id="3.30.9.10">
    <property type="entry name" value="D-Amino Acid Oxidase, subunit A, domain 2"/>
    <property type="match status" value="1"/>
</dbReference>
<name>A0A2N3XPU7_SACSN</name>
<dbReference type="PANTHER" id="PTHR11985:SF31">
    <property type="entry name" value="GLYCEROL-3-PHOSPHATE DEHYDROGENASE 2"/>
    <property type="match status" value="1"/>
</dbReference>
<evidence type="ECO:0000256" key="4">
    <source>
        <dbReference type="ARBA" id="ARBA00013029"/>
    </source>
</evidence>
<evidence type="ECO:0000256" key="2">
    <source>
        <dbReference type="ARBA" id="ARBA00004496"/>
    </source>
</evidence>
<dbReference type="EMBL" id="PJNB01000001">
    <property type="protein sequence ID" value="PKW12620.1"/>
    <property type="molecule type" value="Genomic_DNA"/>
</dbReference>
<dbReference type="GO" id="GO:0009331">
    <property type="term" value="C:glycerol-3-phosphate dehydrogenase (FAD) complex"/>
    <property type="evidence" value="ECO:0007669"/>
    <property type="project" value="UniProtKB-UniRule"/>
</dbReference>
<dbReference type="STRING" id="994479.GCA_000194155_07748"/>
<dbReference type="Pfam" id="PF01266">
    <property type="entry name" value="DAO"/>
    <property type="match status" value="1"/>
</dbReference>
<dbReference type="GO" id="GO:0046168">
    <property type="term" value="P:glycerol-3-phosphate catabolic process"/>
    <property type="evidence" value="ECO:0007669"/>
    <property type="project" value="TreeGrafter"/>
</dbReference>
<gene>
    <name evidence="15" type="ORF">A8926_0085</name>
</gene>
<dbReference type="Proteomes" id="UP000233786">
    <property type="component" value="Unassembled WGS sequence"/>
</dbReference>
<feature type="domain" description="FAD dependent oxidoreductase" evidence="13">
    <location>
        <begin position="66"/>
        <end position="414"/>
    </location>
</feature>
<protein>
    <recommendedName>
        <fullName evidence="4 11">Glycerol-3-phosphate dehydrogenase</fullName>
        <ecNumber evidence="4 11">1.1.5.3</ecNumber>
    </recommendedName>
</protein>
<dbReference type="Pfam" id="PF16901">
    <property type="entry name" value="DAO_C"/>
    <property type="match status" value="1"/>
</dbReference>
<sequence length="612" mass="66862">MMSTAVRTGAESGFRVGGVVNGGTRFERGGRLVSRDKIETGNRLKGTLGPAERAENWRRLGSDEFDVVVIGGGVVGAGAALDAATRGLRVALVEARDLAAGTSSRSSKLFHGGLRYLEQLELSLVREALRERELMLTRIAPHLVKPVPFLYPLTHRFWERPYTAAGLFLYDTMGGARSVPGQKHLTRAGALRMVPALKRNSMIGGIRYYDAQADDARHTMMVGRTAARYGAVITTSTQVTGFLREADRIAGVRVRDVESGEEVEVRAQAVINATGVWTDELQKLSGGRGRFRVRSSKGVHIVVPRDRIVAESGMILRTEKSVLFVIPWGNHWIVGTTDTDWHLDLAHPAATKKDIDYLLEHVNSVLATPLTHNDIEGVYAGLRPLLAGESEETSKLSREHAVARVAPGLVAIAGGKYTTYRVMAADAVDAVAPDITGRMASSITDRVPLLGADGYHALINQADQLAAAHGLHPYRIRHLLDRYGSEIHDVLALGEERPDLLKPIPAAPNYLQAEVVYACSHEGALHLEDVLTRRTRISIEYAHRGVECAEPVARLMAEVLGWDDARVAREVEVYAKRVEAERDSQTQPDDQAADAKRSAAPEARERIVEPVV</sequence>
<dbReference type="InterPro" id="IPR036188">
    <property type="entry name" value="FAD/NAD-bd_sf"/>
</dbReference>
<evidence type="ECO:0000256" key="10">
    <source>
        <dbReference type="ARBA" id="ARBA00049055"/>
    </source>
</evidence>
<keyword evidence="5" id="KW-0963">Cytoplasm</keyword>
<dbReference type="GO" id="GO:0006071">
    <property type="term" value="P:glycerol metabolic process"/>
    <property type="evidence" value="ECO:0007669"/>
    <property type="project" value="UniProtKB-KW"/>
</dbReference>
<feature type="region of interest" description="Disordered" evidence="12">
    <location>
        <begin position="578"/>
        <end position="612"/>
    </location>
</feature>
<dbReference type="Gene3D" id="1.10.8.870">
    <property type="entry name" value="Alpha-glycerophosphate oxidase, cap domain"/>
    <property type="match status" value="1"/>
</dbReference>
<comment type="similarity">
    <text evidence="3 11">Belongs to the FAD-dependent glycerol-3-phosphate dehydrogenase family.</text>
</comment>
<dbReference type="Gene3D" id="3.50.50.60">
    <property type="entry name" value="FAD/NAD(P)-binding domain"/>
    <property type="match status" value="1"/>
</dbReference>
<keyword evidence="16" id="KW-1185">Reference proteome</keyword>
<dbReference type="InterPro" id="IPR000447">
    <property type="entry name" value="G3P_DH_FAD-dep"/>
</dbReference>
<dbReference type="EC" id="1.1.5.3" evidence="4 11"/>